<dbReference type="InterPro" id="IPR024768">
    <property type="entry name" value="Marf1"/>
</dbReference>
<dbReference type="InterPro" id="IPR025677">
    <property type="entry name" value="OST-HTH-assoc_dom"/>
</dbReference>
<evidence type="ECO:0000259" key="3">
    <source>
        <dbReference type="Pfam" id="PF14418"/>
    </source>
</evidence>
<dbReference type="STRING" id="4615.A0A199V9L2"/>
<dbReference type="GeneID" id="109708939"/>
<dbReference type="AlphaFoldDB" id="A0A199V9L2"/>
<feature type="compositionally biased region" description="Polar residues" evidence="1">
    <location>
        <begin position="423"/>
        <end position="441"/>
    </location>
</feature>
<feature type="compositionally biased region" description="Low complexity" evidence="1">
    <location>
        <begin position="319"/>
        <end position="328"/>
    </location>
</feature>
<name>A0A199V9L2_ANACO</name>
<feature type="compositionally biased region" description="Basic and acidic residues" evidence="1">
    <location>
        <begin position="330"/>
        <end position="344"/>
    </location>
</feature>
<dbReference type="PANTHER" id="PTHR14379">
    <property type="entry name" value="LIMKAIN B LKAP"/>
    <property type="match status" value="1"/>
</dbReference>
<dbReference type="CDD" id="cd10910">
    <property type="entry name" value="PIN_limkain_b1_N_like"/>
    <property type="match status" value="1"/>
</dbReference>
<sequence length="689" mass="75044">MSGGGAAAAAAAAGEGPYSEAKTSVWWDIENCQVPRACDPHLIAQNISSALAALGYRGPVSISAYGDTSNISPAAQHALSSTGIALNHVPAGIKDASDKKILVDMLFWAIDNPPPANYLLISGDRDFCNALHKLRMRRYNILLAQPPNVSQVLVTAAKSVWLWRSLLAGGPPLTELPYVSTVSNANASEVSSSKTTIPEPGQTNQTINASALALNLDNQRRSGNGKIDNHQRGKQVWKTAHKYQKDMNTPRTTSTELQTQPSGSQEGLFDGVSESNIQKQSSADLSNQVSTSMGSSSRAQENANSNCTVKNPLFPESLPKPSKSPAKSGYSHENEEALPKEAPHKFFGANKSNTARPSFPQPDNRYPMNNGYKNPNYQQTQTQPLRPSDLLASQPNTAKGSLHLSNSHKSNPHPPTSRPNGPPLSSQQPRAINPPFTSAGNPPNRPTFHQHIPPFQSYPEPYNNYPPGPANVLHNMQPPYYDYSHRPPITHPMPGNVHNPGFWGCPEPSSDVQGLTGNILQALNILRNDKMAPTEANIADCIHFGEMNIPHFNVKMALDYSIQHQVVVMHKLGGNLPFFVGKNDSLWKCVNVMDSTIKHPKETWDAVSRFLSSSKGHSMILASQCMYQAATILKKKCLKHLVLGEILQILHAAISVKRWIIPHSSGWQPLTLHVEVVDLKAESSSNSTK</sequence>
<dbReference type="GO" id="GO:0005777">
    <property type="term" value="C:peroxisome"/>
    <property type="evidence" value="ECO:0007669"/>
    <property type="project" value="InterPro"/>
</dbReference>
<feature type="region of interest" description="Disordered" evidence="1">
    <location>
        <begin position="219"/>
        <end position="466"/>
    </location>
</feature>
<accession>A0A199V9L2</accession>
<protein>
    <submittedName>
        <fullName evidence="5">Meiosis arrest female protein</fullName>
    </submittedName>
    <submittedName>
        <fullName evidence="8">Uncharacterized protein LOC109708939</fullName>
    </submittedName>
</protein>
<feature type="domain" description="DUF7625" evidence="4">
    <location>
        <begin position="504"/>
        <end position="595"/>
    </location>
</feature>
<evidence type="ECO:0000313" key="5">
    <source>
        <dbReference type="EMBL" id="OAY73566.1"/>
    </source>
</evidence>
<dbReference type="RefSeq" id="XP_020086480.1">
    <property type="nucleotide sequence ID" value="XM_020230891.1"/>
</dbReference>
<dbReference type="Pfam" id="PF24620">
    <property type="entry name" value="DUF7625"/>
    <property type="match status" value="1"/>
</dbReference>
<feature type="compositionally biased region" description="Pro residues" evidence="1">
    <location>
        <begin position="412"/>
        <end position="422"/>
    </location>
</feature>
<feature type="domain" description="NYN" evidence="2">
    <location>
        <begin position="22"/>
        <end position="158"/>
    </location>
</feature>
<dbReference type="GO" id="GO:0004540">
    <property type="term" value="F:RNA nuclease activity"/>
    <property type="evidence" value="ECO:0007669"/>
    <property type="project" value="InterPro"/>
</dbReference>
<evidence type="ECO:0000259" key="2">
    <source>
        <dbReference type="Pfam" id="PF01936"/>
    </source>
</evidence>
<dbReference type="Proteomes" id="UP000092600">
    <property type="component" value="Unassembled WGS sequence"/>
</dbReference>
<feature type="compositionally biased region" description="Basic residues" evidence="1">
    <location>
        <begin position="232"/>
        <end position="242"/>
    </location>
</feature>
<feature type="compositionally biased region" description="Polar residues" evidence="1">
    <location>
        <begin position="246"/>
        <end position="265"/>
    </location>
</feature>
<dbReference type="Gene3D" id="3.40.50.1010">
    <property type="entry name" value="5'-nuclease"/>
    <property type="match status" value="1"/>
</dbReference>
<dbReference type="Pfam" id="PF14418">
    <property type="entry name" value="OHA"/>
    <property type="match status" value="1"/>
</dbReference>
<dbReference type="OrthoDB" id="549353at2759"/>
<dbReference type="InterPro" id="IPR021139">
    <property type="entry name" value="NYN"/>
</dbReference>
<proteinExistence type="predicted"/>
<feature type="domain" description="OST-HTH associated" evidence="3">
    <location>
        <begin position="624"/>
        <end position="671"/>
    </location>
</feature>
<dbReference type="Pfam" id="PF01936">
    <property type="entry name" value="NYN"/>
    <property type="match status" value="1"/>
</dbReference>
<dbReference type="EMBL" id="LSRQ01002666">
    <property type="protein sequence ID" value="OAY73566.1"/>
    <property type="molecule type" value="Genomic_DNA"/>
</dbReference>
<evidence type="ECO:0000259" key="4">
    <source>
        <dbReference type="Pfam" id="PF24620"/>
    </source>
</evidence>
<evidence type="ECO:0000256" key="1">
    <source>
        <dbReference type="SAM" id="MobiDB-lite"/>
    </source>
</evidence>
<dbReference type="Gramene" id="Aco021999.1.mrna1">
    <property type="protein sequence ID" value="Aco021999.1.mrna1"/>
    <property type="gene ID" value="Aco021999.1.path1"/>
</dbReference>
<gene>
    <name evidence="8" type="primary">LOC109708939</name>
    <name evidence="5" type="ORF">ACMD2_02526</name>
</gene>
<evidence type="ECO:0000313" key="8">
    <source>
        <dbReference type="RefSeq" id="XP_020086480.1"/>
    </source>
</evidence>
<keyword evidence="7" id="KW-1185">Reference proteome</keyword>
<dbReference type="PANTHER" id="PTHR14379:SF3">
    <property type="entry name" value="MEIOSIS REGULATOR AND MRNA STABILITY FACTOR 1"/>
    <property type="match status" value="1"/>
</dbReference>
<dbReference type="GO" id="GO:0010468">
    <property type="term" value="P:regulation of gene expression"/>
    <property type="evidence" value="ECO:0007669"/>
    <property type="project" value="InterPro"/>
</dbReference>
<evidence type="ECO:0000313" key="7">
    <source>
        <dbReference type="Proteomes" id="UP000515123"/>
    </source>
</evidence>
<feature type="compositionally biased region" description="Polar residues" evidence="1">
    <location>
        <begin position="371"/>
        <end position="409"/>
    </location>
</feature>
<dbReference type="Proteomes" id="UP000515123">
    <property type="component" value="Linkage group 4"/>
</dbReference>
<reference evidence="8" key="2">
    <citation type="submission" date="2025-04" db="UniProtKB">
        <authorList>
            <consortium name="RefSeq"/>
        </authorList>
    </citation>
    <scope>IDENTIFICATION</scope>
    <source>
        <tissue evidence="8">Leaf</tissue>
    </source>
</reference>
<feature type="compositionally biased region" description="Polar residues" evidence="1">
    <location>
        <begin position="273"/>
        <end position="309"/>
    </location>
</feature>
<organism evidence="5 6">
    <name type="scientific">Ananas comosus</name>
    <name type="common">Pineapple</name>
    <name type="synonym">Ananas ananas</name>
    <dbReference type="NCBI Taxonomy" id="4615"/>
    <lineage>
        <taxon>Eukaryota</taxon>
        <taxon>Viridiplantae</taxon>
        <taxon>Streptophyta</taxon>
        <taxon>Embryophyta</taxon>
        <taxon>Tracheophyta</taxon>
        <taxon>Spermatophyta</taxon>
        <taxon>Magnoliopsida</taxon>
        <taxon>Liliopsida</taxon>
        <taxon>Poales</taxon>
        <taxon>Bromeliaceae</taxon>
        <taxon>Bromelioideae</taxon>
        <taxon>Ananas</taxon>
    </lineage>
</organism>
<evidence type="ECO:0000313" key="6">
    <source>
        <dbReference type="Proteomes" id="UP000092600"/>
    </source>
</evidence>
<reference evidence="5 6" key="1">
    <citation type="journal article" date="2016" name="DNA Res.">
        <title>The draft genome of MD-2 pineapple using hybrid error correction of long reads.</title>
        <authorList>
            <person name="Redwan R.M."/>
            <person name="Saidin A."/>
            <person name="Kumar S.V."/>
        </authorList>
    </citation>
    <scope>NUCLEOTIDE SEQUENCE [LARGE SCALE GENOMIC DNA]</scope>
    <source>
        <strain evidence="6">cv. MD2</strain>
        <tissue evidence="5">Leaf</tissue>
    </source>
</reference>
<dbReference type="InterPro" id="IPR056042">
    <property type="entry name" value="DUF7625"/>
</dbReference>